<evidence type="ECO:0000313" key="4">
    <source>
        <dbReference type="Proteomes" id="UP000247416"/>
    </source>
</evidence>
<dbReference type="OrthoDB" id="9803916at2"/>
<comment type="caution">
    <text evidence="3">The sequence shown here is derived from an EMBL/GenBank/DDBJ whole genome shotgun (WGS) entry which is preliminary data.</text>
</comment>
<dbReference type="InterPro" id="IPR001279">
    <property type="entry name" value="Metallo-B-lactamas"/>
</dbReference>
<organism evidence="3 4">
    <name type="scientific">Ureibacillus chungkukjangi</name>
    <dbReference type="NCBI Taxonomy" id="1202712"/>
    <lineage>
        <taxon>Bacteria</taxon>
        <taxon>Bacillati</taxon>
        <taxon>Bacillota</taxon>
        <taxon>Bacilli</taxon>
        <taxon>Bacillales</taxon>
        <taxon>Caryophanaceae</taxon>
        <taxon>Ureibacillus</taxon>
    </lineage>
</organism>
<name>A0A318TS89_9BACL</name>
<dbReference type="GO" id="GO:0016787">
    <property type="term" value="F:hydrolase activity"/>
    <property type="evidence" value="ECO:0007669"/>
    <property type="project" value="UniProtKB-KW"/>
</dbReference>
<dbReference type="AlphaFoldDB" id="A0A318TS89"/>
<dbReference type="SMART" id="SM00849">
    <property type="entry name" value="Lactamase_B"/>
    <property type="match status" value="1"/>
</dbReference>
<feature type="coiled-coil region" evidence="1">
    <location>
        <begin position="222"/>
        <end position="249"/>
    </location>
</feature>
<dbReference type="PANTHER" id="PTHR42663:SF6">
    <property type="entry name" value="HYDROLASE C777.06C-RELATED"/>
    <property type="match status" value="1"/>
</dbReference>
<evidence type="ECO:0000313" key="3">
    <source>
        <dbReference type="EMBL" id="PYF02499.1"/>
    </source>
</evidence>
<dbReference type="SUPFAM" id="SSF56281">
    <property type="entry name" value="Metallo-hydrolase/oxidoreductase"/>
    <property type="match status" value="1"/>
</dbReference>
<dbReference type="EMBL" id="QJTJ01000040">
    <property type="protein sequence ID" value="PYF02499.1"/>
    <property type="molecule type" value="Genomic_DNA"/>
</dbReference>
<feature type="domain" description="Metallo-beta-lactamase" evidence="2">
    <location>
        <begin position="17"/>
        <end position="224"/>
    </location>
</feature>
<evidence type="ECO:0000256" key="1">
    <source>
        <dbReference type="SAM" id="Coils"/>
    </source>
</evidence>
<dbReference type="RefSeq" id="WP_107937511.1">
    <property type="nucleotide sequence ID" value="NZ_CP085009.1"/>
</dbReference>
<keyword evidence="1" id="KW-0175">Coiled coil</keyword>
<dbReference type="Gene3D" id="3.60.15.10">
    <property type="entry name" value="Ribonuclease Z/Hydroxyacylglutathione hydrolase-like"/>
    <property type="match status" value="1"/>
</dbReference>
<protein>
    <submittedName>
        <fullName evidence="3">Beta-lactamase family protein</fullName>
    </submittedName>
</protein>
<dbReference type="PANTHER" id="PTHR42663">
    <property type="entry name" value="HYDROLASE C777.06C-RELATED-RELATED"/>
    <property type="match status" value="1"/>
</dbReference>
<dbReference type="Pfam" id="PF23023">
    <property type="entry name" value="Anti-Pycsar_Apyc1"/>
    <property type="match status" value="1"/>
</dbReference>
<dbReference type="InterPro" id="IPR036866">
    <property type="entry name" value="RibonucZ/Hydroxyglut_hydro"/>
</dbReference>
<gene>
    <name evidence="3" type="ORF">BJ095_14018</name>
</gene>
<reference evidence="3 4" key="1">
    <citation type="submission" date="2018-06" db="EMBL/GenBank/DDBJ databases">
        <title>Genomic Encyclopedia of Archaeal and Bacterial Type Strains, Phase II (KMG-II): from individual species to whole genera.</title>
        <authorList>
            <person name="Goeker M."/>
        </authorList>
    </citation>
    <scope>NUCLEOTIDE SEQUENCE [LARGE SCALE GENOMIC DNA]</scope>
    <source>
        <strain evidence="3 4">KACC 16626</strain>
    </source>
</reference>
<keyword evidence="4" id="KW-1185">Reference proteome</keyword>
<dbReference type="Proteomes" id="UP000247416">
    <property type="component" value="Unassembled WGS sequence"/>
</dbReference>
<evidence type="ECO:0000259" key="2">
    <source>
        <dbReference type="SMART" id="SM00849"/>
    </source>
</evidence>
<sequence length="253" mass="28847">MKICPLGVGGAFTKNNYHNNYIIDVDEKFLLIDAGTTLRESLPAAGYSYLNLDYVFISHLHYDHVGGLEELVMTRFWQFHNGQHSPLKTTIIVHEKLASPLKKYLKNGLENQGRTVEDFCNFVILKDTDAFSIGQYNFTIFDTTNHHVDGLISAGFKISTKEANIVFSGDMKELEAANLLKQVDEKTVAIFQDISFTYNGVHATLQDVLSYYPASLHEKIYAMHYNDNVEDYEKEIKEARIQLVKKQDVLEPL</sequence>
<proteinExistence type="predicted"/>
<dbReference type="GO" id="GO:0046872">
    <property type="term" value="F:metal ion binding"/>
    <property type="evidence" value="ECO:0007669"/>
    <property type="project" value="UniProtKB-KW"/>
</dbReference>
<accession>A0A318TS89</accession>